<protein>
    <submittedName>
        <fullName evidence="4">Diguanylate cyclase/phosphodiesterase with FHA and GAF sensor</fullName>
    </submittedName>
</protein>
<dbReference type="InterPro" id="IPR008984">
    <property type="entry name" value="SMAD_FHA_dom_sf"/>
</dbReference>
<name>K9ZIN4_ANACC</name>
<dbReference type="Gene3D" id="3.30.70.270">
    <property type="match status" value="1"/>
</dbReference>
<dbReference type="eggNOG" id="COG2203">
    <property type="taxonomic scope" value="Bacteria"/>
</dbReference>
<dbReference type="KEGG" id="acy:Anacy_3002"/>
<evidence type="ECO:0000313" key="4">
    <source>
        <dbReference type="EMBL" id="AFZ58422.1"/>
    </source>
</evidence>
<dbReference type="PATRIC" id="fig|272123.3.peg.3276"/>
<dbReference type="PROSITE" id="PS50006">
    <property type="entry name" value="FHA_DOMAIN"/>
    <property type="match status" value="1"/>
</dbReference>
<dbReference type="SMART" id="SM00267">
    <property type="entry name" value="GGDEF"/>
    <property type="match status" value="1"/>
</dbReference>
<dbReference type="Proteomes" id="UP000010474">
    <property type="component" value="Chromosome"/>
</dbReference>
<dbReference type="PROSITE" id="PS50887">
    <property type="entry name" value="GGDEF"/>
    <property type="match status" value="1"/>
</dbReference>
<dbReference type="SUPFAM" id="SSF55781">
    <property type="entry name" value="GAF domain-like"/>
    <property type="match status" value="1"/>
</dbReference>
<dbReference type="InterPro" id="IPR003018">
    <property type="entry name" value="GAF"/>
</dbReference>
<evidence type="ECO:0000259" key="1">
    <source>
        <dbReference type="PROSITE" id="PS50006"/>
    </source>
</evidence>
<dbReference type="PROSITE" id="PS50883">
    <property type="entry name" value="EAL"/>
    <property type="match status" value="1"/>
</dbReference>
<dbReference type="InterPro" id="IPR029787">
    <property type="entry name" value="Nucleotide_cyclase"/>
</dbReference>
<evidence type="ECO:0000259" key="2">
    <source>
        <dbReference type="PROSITE" id="PS50883"/>
    </source>
</evidence>
<dbReference type="CDD" id="cd01949">
    <property type="entry name" value="GGDEF"/>
    <property type="match status" value="1"/>
</dbReference>
<gene>
    <name evidence="4" type="ordered locus">Anacy_3002</name>
</gene>
<dbReference type="Pfam" id="PF00990">
    <property type="entry name" value="GGDEF"/>
    <property type="match status" value="1"/>
</dbReference>
<dbReference type="InterPro" id="IPR043128">
    <property type="entry name" value="Rev_trsase/Diguanyl_cyclase"/>
</dbReference>
<dbReference type="Gene3D" id="2.60.200.20">
    <property type="match status" value="1"/>
</dbReference>
<dbReference type="EMBL" id="CP003659">
    <property type="protein sequence ID" value="AFZ58422.1"/>
    <property type="molecule type" value="Genomic_DNA"/>
</dbReference>
<dbReference type="STRING" id="272123.Anacy_3002"/>
<dbReference type="OrthoDB" id="9787983at2"/>
<dbReference type="InterPro" id="IPR035919">
    <property type="entry name" value="EAL_sf"/>
</dbReference>
<evidence type="ECO:0000313" key="5">
    <source>
        <dbReference type="Proteomes" id="UP000010474"/>
    </source>
</evidence>
<dbReference type="PANTHER" id="PTHR44757:SF2">
    <property type="entry name" value="BIOFILM ARCHITECTURE MAINTENANCE PROTEIN MBAA"/>
    <property type="match status" value="1"/>
</dbReference>
<dbReference type="RefSeq" id="WP_015215051.1">
    <property type="nucleotide sequence ID" value="NC_019771.1"/>
</dbReference>
<dbReference type="InterPro" id="IPR035965">
    <property type="entry name" value="PAS-like_dom_sf"/>
</dbReference>
<sequence length="885" mass="99607">MAENEREKIRHLLVVSDPEGQRTIPLLETTYSLGRDIRNAIVLRSRSVSRQHAILLRVTIPNTEKYGFRIIDGNFNGKRSTNGLIINGSKSFSHNLQHGDIIAFGNPQAQAQYYAISNLSEEEFKQSCKASDLSGFLAAQGDPVNPFDTLIVYEDNGEVSGDSLLTRLASFPELIPNPIIEMDLEGTVTYLNPAAALKFPRLREIAKKHPILAGLVSEVENQEGKNNSFVREVEVNGEIFEQSVHYLPESDLIRTFIVREITEQKKAEAELQQRDRLLQAVAEAANYLLAEMNYEIAIEKALATFGAAANGDRIYLFQNHPHLTTGEMAMSLQFEWTKTGVAPSQHHWQNKSYQTSGLRRWYSTLSIGKPISGLTQGFPIAEQEILRQDQIKSLLLVPLRLEDDFWGYLGLVDCTLERIWSTHEKSSLLTMAAIISGARQRQQVEAKIRYQALHDLLTGLPNRLQFNDILAQTINKADEEQKSLAVMFLDLDRFKMINDTLGHTLGDELLQNVAKRLAHSLRPGDTIARWGGDEFTILLPQISNDQQITQLAAKILQAIEKPFHLHGHELYISSSLGISLLNKHSPDAETLIQHADVALYYAKDEGRNNYQFYRESLSARTPELLSLEKSLRYALEREEFIVYYQPKVNIITRKITGMEALLRWNHPEMGIVAPNIFIPIAEASGLIIPIGEWVLRKACTQNKAWQDAGFLPMTIAVNLSPKQFRQPNLVETVAEILAATGLESQFLELEITETTAIEDLNFTQIVLGKLQQMGVLLSIDDFGTGYSSLSRLQVLPLHNLKIDRSFIKELTKDNTNNKVAHIIKAIVALGRSLGLRLIAEGVEKSEELEFLKSIKCDDVQGFLFHRPLSVQQATELMISKSQISE</sequence>
<dbReference type="SMART" id="SM00052">
    <property type="entry name" value="EAL"/>
    <property type="match status" value="1"/>
</dbReference>
<dbReference type="Gene3D" id="3.20.20.450">
    <property type="entry name" value="EAL domain"/>
    <property type="match status" value="1"/>
</dbReference>
<dbReference type="SUPFAM" id="SSF55073">
    <property type="entry name" value="Nucleotide cyclase"/>
    <property type="match status" value="1"/>
</dbReference>
<dbReference type="InterPro" id="IPR052155">
    <property type="entry name" value="Biofilm_reg_signaling"/>
</dbReference>
<dbReference type="eggNOG" id="COG5001">
    <property type="taxonomic scope" value="Bacteria"/>
</dbReference>
<dbReference type="NCBIfam" id="TIGR00254">
    <property type="entry name" value="GGDEF"/>
    <property type="match status" value="1"/>
</dbReference>
<proteinExistence type="predicted"/>
<accession>K9ZIN4</accession>
<evidence type="ECO:0000259" key="3">
    <source>
        <dbReference type="PROSITE" id="PS50887"/>
    </source>
</evidence>
<dbReference type="InterPro" id="IPR000253">
    <property type="entry name" value="FHA_dom"/>
</dbReference>
<dbReference type="SMART" id="SM00240">
    <property type="entry name" value="FHA"/>
    <property type="match status" value="1"/>
</dbReference>
<dbReference type="Gene3D" id="3.30.450.40">
    <property type="match status" value="1"/>
</dbReference>
<dbReference type="InterPro" id="IPR000160">
    <property type="entry name" value="GGDEF_dom"/>
</dbReference>
<dbReference type="SUPFAM" id="SSF55785">
    <property type="entry name" value="PYP-like sensor domain (PAS domain)"/>
    <property type="match status" value="1"/>
</dbReference>
<dbReference type="Pfam" id="PF00563">
    <property type="entry name" value="EAL"/>
    <property type="match status" value="1"/>
</dbReference>
<organism evidence="4 5">
    <name type="scientific">Anabaena cylindrica (strain ATCC 27899 / PCC 7122)</name>
    <dbReference type="NCBI Taxonomy" id="272123"/>
    <lineage>
        <taxon>Bacteria</taxon>
        <taxon>Bacillati</taxon>
        <taxon>Cyanobacteriota</taxon>
        <taxon>Cyanophyceae</taxon>
        <taxon>Nostocales</taxon>
        <taxon>Nostocaceae</taxon>
        <taxon>Anabaena</taxon>
    </lineage>
</organism>
<reference evidence="5" key="1">
    <citation type="journal article" date="2013" name="Proc. Natl. Acad. Sci. U.S.A.">
        <title>Improving the coverage of the cyanobacterial phylum using diversity-driven genome sequencing.</title>
        <authorList>
            <person name="Shih P.M."/>
            <person name="Wu D."/>
            <person name="Latifi A."/>
            <person name="Axen S.D."/>
            <person name="Fewer D.P."/>
            <person name="Talla E."/>
            <person name="Calteau A."/>
            <person name="Cai F."/>
            <person name="Tandeau de Marsac N."/>
            <person name="Rippka R."/>
            <person name="Herdman M."/>
            <person name="Sivonen K."/>
            <person name="Coursin T."/>
            <person name="Laurent T."/>
            <person name="Goodwin L."/>
            <person name="Nolan M."/>
            <person name="Davenport K.W."/>
            <person name="Han C.S."/>
            <person name="Rubin E.M."/>
            <person name="Eisen J.A."/>
            <person name="Woyke T."/>
            <person name="Gugger M."/>
            <person name="Kerfeld C.A."/>
        </authorList>
    </citation>
    <scope>NUCLEOTIDE SEQUENCE [LARGE SCALE GENOMIC DNA]</scope>
    <source>
        <strain evidence="5">ATCC 27899 / PCC 7122</strain>
    </source>
</reference>
<dbReference type="SMART" id="SM00065">
    <property type="entry name" value="GAF"/>
    <property type="match status" value="1"/>
</dbReference>
<dbReference type="CDD" id="cd01948">
    <property type="entry name" value="EAL"/>
    <property type="match status" value="1"/>
</dbReference>
<dbReference type="InterPro" id="IPR001633">
    <property type="entry name" value="EAL_dom"/>
</dbReference>
<dbReference type="AlphaFoldDB" id="K9ZIN4"/>
<dbReference type="PANTHER" id="PTHR44757">
    <property type="entry name" value="DIGUANYLATE CYCLASE DGCP"/>
    <property type="match status" value="1"/>
</dbReference>
<keyword evidence="5" id="KW-1185">Reference proteome</keyword>
<feature type="domain" description="GGDEF" evidence="3">
    <location>
        <begin position="482"/>
        <end position="615"/>
    </location>
</feature>
<dbReference type="SUPFAM" id="SSF141868">
    <property type="entry name" value="EAL domain-like"/>
    <property type="match status" value="1"/>
</dbReference>
<feature type="domain" description="FHA" evidence="1">
    <location>
        <begin position="31"/>
        <end position="91"/>
    </location>
</feature>
<dbReference type="SUPFAM" id="SSF49879">
    <property type="entry name" value="SMAD/FHA domain"/>
    <property type="match status" value="1"/>
</dbReference>
<dbReference type="Pfam" id="PF00498">
    <property type="entry name" value="FHA"/>
    <property type="match status" value="1"/>
</dbReference>
<dbReference type="HOGENOM" id="CLU_000445_70_20_3"/>
<dbReference type="FunFam" id="3.30.70.270:FF:000001">
    <property type="entry name" value="Diguanylate cyclase domain protein"/>
    <property type="match status" value="1"/>
</dbReference>
<dbReference type="InterPro" id="IPR029016">
    <property type="entry name" value="GAF-like_dom_sf"/>
</dbReference>
<dbReference type="eggNOG" id="COG1716">
    <property type="taxonomic scope" value="Bacteria"/>
</dbReference>
<feature type="domain" description="EAL" evidence="2">
    <location>
        <begin position="624"/>
        <end position="881"/>
    </location>
</feature>
<dbReference type="FunFam" id="3.20.20.450:FF:000001">
    <property type="entry name" value="Cyclic di-GMP phosphodiesterase yahA"/>
    <property type="match status" value="1"/>
</dbReference>